<dbReference type="AlphaFoldDB" id="A0A2G5CEY2"/>
<dbReference type="GO" id="GO:0003724">
    <property type="term" value="F:RNA helicase activity"/>
    <property type="evidence" value="ECO:0007669"/>
    <property type="project" value="UniProtKB-EC"/>
</dbReference>
<sequence length="416" mass="48184">MEDLDLGGSQLVNELFDTKDLTKYPEAITMKKPDELSFKGIKKHQVISVVGDGKHKIVALKELLLRRSRKVKTVVIVNYPITVRTLIAELRDLSDDGWKVFLPNKKNRNKTKQELSQSDHPLVHIIRCEQARRFDFQQVRLVVNYDMALGSTDHYLHRMGRCREVDAIYFVTGEDWFMLVEIQNKCKVNFEVTSLYGPAGFCLREEQQVAKHLNFPHTSQDIRHFAFDCTGRGWKVTGFLEDIMEEIIQTKSVVFVNALEQVSFLYEIVLRGTYGEVVDSGKFQLFTDYSKFRLCEGCCMLITHDKGVLDIEPPKIVPWVINYDLPSTMVLYDHRIAWCKRGGVVVHLVTSHDWLKVFYIPLRYMCFLPWLPRNVPDLVKPATKKLEPMLVDLVRKAVPLPLTPDNDPRKDELKTL</sequence>
<comment type="domain">
    <text evidence="4">The Q motif is unique to and characteristic of the DEAD box family of RNA helicases and controls ATP binding and hydrolysis.</text>
</comment>
<keyword evidence="4" id="KW-0347">Helicase</keyword>
<reference evidence="5 6" key="1">
    <citation type="submission" date="2017-09" db="EMBL/GenBank/DDBJ databases">
        <title>WGS assembly of Aquilegia coerulea Goldsmith.</title>
        <authorList>
            <person name="Hodges S."/>
            <person name="Kramer E."/>
            <person name="Nordborg M."/>
            <person name="Tomkins J."/>
            <person name="Borevitz J."/>
            <person name="Derieg N."/>
            <person name="Yan J."/>
            <person name="Mihaltcheva S."/>
            <person name="Hayes R.D."/>
            <person name="Rokhsar D."/>
        </authorList>
    </citation>
    <scope>NUCLEOTIDE SEQUENCE [LARGE SCALE GENOMIC DNA]</scope>
    <source>
        <strain evidence="6">cv. Goldsmith</strain>
    </source>
</reference>
<gene>
    <name evidence="5" type="ORF">AQUCO_05800124v1</name>
</gene>
<dbReference type="GO" id="GO:0003723">
    <property type="term" value="F:RNA binding"/>
    <property type="evidence" value="ECO:0007669"/>
    <property type="project" value="UniProtKB-UniRule"/>
</dbReference>
<accession>A0A2G5CEY2</accession>
<name>A0A2G5CEY2_AQUCA</name>
<dbReference type="GO" id="GO:0016787">
    <property type="term" value="F:hydrolase activity"/>
    <property type="evidence" value="ECO:0007669"/>
    <property type="project" value="UniProtKB-KW"/>
</dbReference>
<keyword evidence="1 4" id="KW-0547">Nucleotide-binding</keyword>
<comment type="catalytic activity">
    <reaction evidence="4">
        <text>ATP + H2O = ADP + phosphate + H(+)</text>
        <dbReference type="Rhea" id="RHEA:13065"/>
        <dbReference type="ChEBI" id="CHEBI:15377"/>
        <dbReference type="ChEBI" id="CHEBI:15378"/>
        <dbReference type="ChEBI" id="CHEBI:30616"/>
        <dbReference type="ChEBI" id="CHEBI:43474"/>
        <dbReference type="ChEBI" id="CHEBI:456216"/>
        <dbReference type="EC" id="3.6.4.13"/>
    </reaction>
</comment>
<organism evidence="5 6">
    <name type="scientific">Aquilegia coerulea</name>
    <name type="common">Rocky mountain columbine</name>
    <dbReference type="NCBI Taxonomy" id="218851"/>
    <lineage>
        <taxon>Eukaryota</taxon>
        <taxon>Viridiplantae</taxon>
        <taxon>Streptophyta</taxon>
        <taxon>Embryophyta</taxon>
        <taxon>Tracheophyta</taxon>
        <taxon>Spermatophyta</taxon>
        <taxon>Magnoliopsida</taxon>
        <taxon>Ranunculales</taxon>
        <taxon>Ranunculaceae</taxon>
        <taxon>Thalictroideae</taxon>
        <taxon>Aquilegia</taxon>
    </lineage>
</organism>
<comment type="function">
    <text evidence="4">RNA helicase.</text>
</comment>
<evidence type="ECO:0000256" key="2">
    <source>
        <dbReference type="ARBA" id="ARBA00022801"/>
    </source>
</evidence>
<evidence type="ECO:0000313" key="5">
    <source>
        <dbReference type="EMBL" id="PIA29832.1"/>
    </source>
</evidence>
<evidence type="ECO:0000313" key="6">
    <source>
        <dbReference type="Proteomes" id="UP000230069"/>
    </source>
</evidence>
<keyword evidence="2 4" id="KW-0378">Hydrolase</keyword>
<keyword evidence="6" id="KW-1185">Reference proteome</keyword>
<dbReference type="STRING" id="218851.A0A2G5CEY2"/>
<dbReference type="InterPro" id="IPR027417">
    <property type="entry name" value="P-loop_NTPase"/>
</dbReference>
<dbReference type="SUPFAM" id="SSF52540">
    <property type="entry name" value="P-loop containing nucleoside triphosphate hydrolases"/>
    <property type="match status" value="1"/>
</dbReference>
<proteinExistence type="inferred from homology"/>
<protein>
    <recommendedName>
        <fullName evidence="4">ATP-dependent RNA helicase</fullName>
        <ecNumber evidence="4">3.6.4.13</ecNumber>
    </recommendedName>
</protein>
<dbReference type="InParanoid" id="A0A2G5CEY2"/>
<dbReference type="PANTHER" id="PTHR24031">
    <property type="entry name" value="RNA HELICASE"/>
    <property type="match status" value="1"/>
</dbReference>
<comment type="similarity">
    <text evidence="4">Belongs to the DEAD box helicase family.</text>
</comment>
<keyword evidence="4" id="KW-0694">RNA-binding</keyword>
<dbReference type="Gene3D" id="3.40.50.300">
    <property type="entry name" value="P-loop containing nucleotide triphosphate hydrolases"/>
    <property type="match status" value="1"/>
</dbReference>
<dbReference type="GO" id="GO:0005524">
    <property type="term" value="F:ATP binding"/>
    <property type="evidence" value="ECO:0007669"/>
    <property type="project" value="UniProtKB-UniRule"/>
</dbReference>
<dbReference type="EMBL" id="KZ305075">
    <property type="protein sequence ID" value="PIA29832.1"/>
    <property type="molecule type" value="Genomic_DNA"/>
</dbReference>
<keyword evidence="3 4" id="KW-0067">ATP-binding</keyword>
<dbReference type="Proteomes" id="UP000230069">
    <property type="component" value="Unassembled WGS sequence"/>
</dbReference>
<evidence type="ECO:0000256" key="4">
    <source>
        <dbReference type="RuleBase" id="RU365068"/>
    </source>
</evidence>
<dbReference type="EC" id="3.6.4.13" evidence="4"/>
<evidence type="ECO:0000256" key="3">
    <source>
        <dbReference type="ARBA" id="ARBA00022840"/>
    </source>
</evidence>
<evidence type="ECO:0000256" key="1">
    <source>
        <dbReference type="ARBA" id="ARBA00022741"/>
    </source>
</evidence>